<evidence type="ECO:0000313" key="2">
    <source>
        <dbReference type="EMBL" id="EML1474231.1"/>
    </source>
</evidence>
<keyword evidence="1" id="KW-1133">Transmembrane helix</keyword>
<keyword evidence="1" id="KW-0472">Membrane</keyword>
<feature type="transmembrane region" description="Helical" evidence="1">
    <location>
        <begin position="89"/>
        <end position="110"/>
    </location>
</feature>
<gene>
    <name evidence="2" type="ORF">QEG54_005062</name>
</gene>
<sequence>MKNICGEKFLSMIRFGSEISKIVKERDVDAIKRHTTEEMVSLSGKDVSNHLPPLPFAAAAICLILIIVFVINIAFILHPFNLEPPVFVSFYFFIALIFLIVMFLASAMIAKGNFVGLQIYGAAYIFITLQLFFAISLQFIDREDQIVKKMAVFFFVAIAIVSCRWLMNAPAFTRFVIYRITMRLSVAARKMRAH</sequence>
<accession>A0AAI9DQQ9</accession>
<reference evidence="2" key="1">
    <citation type="submission" date="2024-02" db="EMBL/GenBank/DDBJ databases">
        <authorList>
            <consortium name="Clinical and Environmental Microbiology Branch: Whole genome sequencing antimicrobial resistance pathogens in the healthcare setting"/>
        </authorList>
    </citation>
    <scope>NUCLEOTIDE SEQUENCE</scope>
    <source>
        <strain evidence="2">2021DK-00143</strain>
    </source>
</reference>
<keyword evidence="1" id="KW-0812">Transmembrane</keyword>
<proteinExistence type="predicted"/>
<evidence type="ECO:0000256" key="1">
    <source>
        <dbReference type="SAM" id="Phobius"/>
    </source>
</evidence>
<protein>
    <submittedName>
        <fullName evidence="2">Uncharacterized protein</fullName>
    </submittedName>
</protein>
<feature type="transmembrane region" description="Helical" evidence="1">
    <location>
        <begin position="54"/>
        <end position="77"/>
    </location>
</feature>
<name>A0AAI9DQQ9_PLUGE</name>
<feature type="transmembrane region" description="Helical" evidence="1">
    <location>
        <begin position="146"/>
        <end position="167"/>
    </location>
</feature>
<dbReference type="AlphaFoldDB" id="A0AAI9DQQ9"/>
<comment type="caution">
    <text evidence="2">The sequence shown here is derived from an EMBL/GenBank/DDBJ whole genome shotgun (WGS) entry which is preliminary data.</text>
</comment>
<dbReference type="RefSeq" id="WP_048287902.1">
    <property type="nucleotide sequence ID" value="NZ_CACVCI010000001.1"/>
</dbReference>
<organism evidence="2">
    <name type="scientific">Pluralibacter gergoviae</name>
    <name type="common">Enterobacter gergoviae</name>
    <dbReference type="NCBI Taxonomy" id="61647"/>
    <lineage>
        <taxon>Bacteria</taxon>
        <taxon>Pseudomonadati</taxon>
        <taxon>Pseudomonadota</taxon>
        <taxon>Gammaproteobacteria</taxon>
        <taxon>Enterobacterales</taxon>
        <taxon>Enterobacteriaceae</taxon>
        <taxon>Pluralibacter</taxon>
    </lineage>
</organism>
<feature type="transmembrane region" description="Helical" evidence="1">
    <location>
        <begin position="122"/>
        <end position="140"/>
    </location>
</feature>
<dbReference type="EMBL" id="ABLOKC030000045">
    <property type="protein sequence ID" value="EML1474231.1"/>
    <property type="molecule type" value="Genomic_DNA"/>
</dbReference>